<gene>
    <name evidence="6" type="ORF">MKW98_003327</name>
</gene>
<keyword evidence="2 5" id="KW-0732">Signal</keyword>
<evidence type="ECO:0000256" key="1">
    <source>
        <dbReference type="ARBA" id="ARBA00009431"/>
    </source>
</evidence>
<accession>A0AAD4T8H5</accession>
<dbReference type="Gene3D" id="6.10.250.940">
    <property type="match status" value="1"/>
</dbReference>
<keyword evidence="4" id="KW-0325">Glycoprotein</keyword>
<dbReference type="PRINTS" id="PR00724">
    <property type="entry name" value="CRBOXYPTASEC"/>
</dbReference>
<comment type="caution">
    <text evidence="6">The sequence shown here is derived from an EMBL/GenBank/DDBJ whole genome shotgun (WGS) entry which is preliminary data.</text>
</comment>
<dbReference type="Gene3D" id="3.40.50.11320">
    <property type="match status" value="1"/>
</dbReference>
<protein>
    <submittedName>
        <fullName evidence="6">Uncharacterized protein</fullName>
    </submittedName>
</protein>
<proteinExistence type="inferred from homology"/>
<evidence type="ECO:0000313" key="6">
    <source>
        <dbReference type="EMBL" id="KAI3946764.1"/>
    </source>
</evidence>
<feature type="chain" id="PRO_5042105096" evidence="5">
    <location>
        <begin position="25"/>
        <end position="372"/>
    </location>
</feature>
<dbReference type="EMBL" id="JAJJMB010003633">
    <property type="protein sequence ID" value="KAI3946764.1"/>
    <property type="molecule type" value="Genomic_DNA"/>
</dbReference>
<comment type="similarity">
    <text evidence="1">Belongs to the peptidase S10 family.</text>
</comment>
<evidence type="ECO:0000256" key="4">
    <source>
        <dbReference type="ARBA" id="ARBA00023180"/>
    </source>
</evidence>
<dbReference type="Proteomes" id="UP001202328">
    <property type="component" value="Unassembled WGS sequence"/>
</dbReference>
<reference evidence="6" key="1">
    <citation type="submission" date="2022-04" db="EMBL/GenBank/DDBJ databases">
        <title>A functionally conserved STORR gene fusion in Papaver species that diverged 16.8 million years ago.</title>
        <authorList>
            <person name="Catania T."/>
        </authorList>
    </citation>
    <scope>NUCLEOTIDE SEQUENCE</scope>
    <source>
        <strain evidence="6">S-188037</strain>
    </source>
</reference>
<name>A0AAD4T8H5_9MAGN</name>
<organism evidence="6 7">
    <name type="scientific">Papaver atlanticum</name>
    <dbReference type="NCBI Taxonomy" id="357466"/>
    <lineage>
        <taxon>Eukaryota</taxon>
        <taxon>Viridiplantae</taxon>
        <taxon>Streptophyta</taxon>
        <taxon>Embryophyta</taxon>
        <taxon>Tracheophyta</taxon>
        <taxon>Spermatophyta</taxon>
        <taxon>Magnoliopsida</taxon>
        <taxon>Ranunculales</taxon>
        <taxon>Papaveraceae</taxon>
        <taxon>Papaveroideae</taxon>
        <taxon>Papaver</taxon>
    </lineage>
</organism>
<dbReference type="Gene3D" id="3.40.50.1820">
    <property type="entry name" value="alpha/beta hydrolase"/>
    <property type="match status" value="2"/>
</dbReference>
<feature type="signal peptide" evidence="5">
    <location>
        <begin position="1"/>
        <end position="24"/>
    </location>
</feature>
<evidence type="ECO:0000256" key="2">
    <source>
        <dbReference type="ARBA" id="ARBA00022729"/>
    </source>
</evidence>
<keyword evidence="3" id="KW-1015">Disulfide bond</keyword>
<dbReference type="PANTHER" id="PTHR11802:SF32">
    <property type="entry name" value="SERINE CARBOXYPEPTIDASE-LIKE 29"/>
    <property type="match status" value="1"/>
</dbReference>
<dbReference type="FunFam" id="3.40.50.11320:FF:000002">
    <property type="entry name" value="Carboxypeptidase"/>
    <property type="match status" value="1"/>
</dbReference>
<dbReference type="InterPro" id="IPR029058">
    <property type="entry name" value="AB_hydrolase_fold"/>
</dbReference>
<keyword evidence="7" id="KW-1185">Reference proteome</keyword>
<dbReference type="GO" id="GO:0004185">
    <property type="term" value="F:serine-type carboxypeptidase activity"/>
    <property type="evidence" value="ECO:0007669"/>
    <property type="project" value="InterPro"/>
</dbReference>
<evidence type="ECO:0000256" key="5">
    <source>
        <dbReference type="SAM" id="SignalP"/>
    </source>
</evidence>
<dbReference type="GO" id="GO:0005773">
    <property type="term" value="C:vacuole"/>
    <property type="evidence" value="ECO:0007669"/>
    <property type="project" value="TreeGrafter"/>
</dbReference>
<dbReference type="SUPFAM" id="SSF53474">
    <property type="entry name" value="alpha/beta-Hydrolases"/>
    <property type="match status" value="1"/>
</dbReference>
<sequence length="372" mass="42337">MICLFLPVLFLRIHLLIFHLSGHGCSSIGYGEAMEIGPFHVEEDAKTLYLNLYSWNLMENKLFIDTPVGTGYSYSKDFDDIINNGDARTANDNLVFLQKWLERFPQYKVLNFLMLLKLPVGNGLTDDHDNRLGSFLFLWTNGLISDETYNLVNNFCLFESYQNISSHCRFIFDLVSKELGDIDPYSIFTSSCTGTTSQSSKILNRLIYGGIREEFDPCIEDHTSIYFNLPEVRRALHADMVAMTSPWQACKGFVDQHWKDSPASVLDIYHELIHLGLRIWMINGDMDSVTPVTSTRYSINSLKLPTVTAFHAWYDNGQVGGWTQEYKGLTFVSVRGAGHDIQMYKPILAYPVIKAYLSGISMPTQSSQLTDF</sequence>
<evidence type="ECO:0000256" key="3">
    <source>
        <dbReference type="ARBA" id="ARBA00023157"/>
    </source>
</evidence>
<dbReference type="AlphaFoldDB" id="A0AAD4T8H5"/>
<evidence type="ECO:0000313" key="7">
    <source>
        <dbReference type="Proteomes" id="UP001202328"/>
    </source>
</evidence>
<dbReference type="Pfam" id="PF00450">
    <property type="entry name" value="Peptidase_S10"/>
    <property type="match status" value="2"/>
</dbReference>
<dbReference type="InterPro" id="IPR001563">
    <property type="entry name" value="Peptidase_S10"/>
</dbReference>
<dbReference type="GO" id="GO:0006508">
    <property type="term" value="P:proteolysis"/>
    <property type="evidence" value="ECO:0007669"/>
    <property type="project" value="InterPro"/>
</dbReference>
<dbReference type="PANTHER" id="PTHR11802">
    <property type="entry name" value="SERINE PROTEASE FAMILY S10 SERINE CARBOXYPEPTIDASE"/>
    <property type="match status" value="1"/>
</dbReference>